<organism evidence="1">
    <name type="scientific">viral metagenome</name>
    <dbReference type="NCBI Taxonomy" id="1070528"/>
    <lineage>
        <taxon>unclassified sequences</taxon>
        <taxon>metagenomes</taxon>
        <taxon>organismal metagenomes</taxon>
    </lineage>
</organism>
<evidence type="ECO:0000313" key="1">
    <source>
        <dbReference type="EMBL" id="QHT07833.1"/>
    </source>
</evidence>
<reference evidence="1" key="1">
    <citation type="journal article" date="2020" name="Nature">
        <title>Giant virus diversity and host interactions through global metagenomics.</title>
        <authorList>
            <person name="Schulz F."/>
            <person name="Roux S."/>
            <person name="Paez-Espino D."/>
            <person name="Jungbluth S."/>
            <person name="Walsh D.A."/>
            <person name="Denef V.J."/>
            <person name="McMahon K.D."/>
            <person name="Konstantinidis K.T."/>
            <person name="Eloe-Fadrosh E.A."/>
            <person name="Kyrpides N.C."/>
            <person name="Woyke T."/>
        </authorList>
    </citation>
    <scope>NUCLEOTIDE SEQUENCE</scope>
    <source>
        <strain evidence="1">GVMAG-M-3300021964-36</strain>
    </source>
</reference>
<dbReference type="AlphaFoldDB" id="A0A6C0CU96"/>
<accession>A0A6C0CU96</accession>
<dbReference type="EMBL" id="MN739487">
    <property type="protein sequence ID" value="QHT07833.1"/>
    <property type="molecule type" value="Genomic_DNA"/>
</dbReference>
<sequence length="413" mass="46085">MKSCIFQSTQFIHFVELATHCLITVRKTTHTTHDTEYIVVYGEYLDYRGRAISKFERSVVNARHVAGTRWLVLFGFEGEGVYIDVGAVERGVGRGAGRGDWYTLVVLVGLYKLEVRGFACGETVMRVELDKGAGVGGNIFTYLGVRFLFYPDEFLHRVVEVEFEGVGTRFVTSELELFDQVFMRYLGESAALISVKVYIVYIEFRRERRSQCGVITYRGKRREFNVDLNFVVLERNEGERKTRVAAEPELKGNVQFTSSSGGQVKVVVGGTHGGIYTAYHSLVAIIVTRGLGELVPDVEPVTVVLVDALTTDFDFYGFDELMTNPFVVSVGSTEFTQRYLEVHAVDEITVAGYSAGYSVAETYITVEGLYHRLHGEVGVATVNYFEESNLGVTGKVDILSAVGYELHKSSSHC</sequence>
<proteinExistence type="predicted"/>
<name>A0A6C0CU96_9ZZZZ</name>
<protein>
    <submittedName>
        <fullName evidence="1">Uncharacterized protein</fullName>
    </submittedName>
</protein>